<dbReference type="OrthoDB" id="2733322at2"/>
<dbReference type="InterPro" id="IPR000835">
    <property type="entry name" value="HTH_MarR-typ"/>
</dbReference>
<organism evidence="5 6">
    <name type="scientific">Aquimixticola soesokkakensis</name>
    <dbReference type="NCBI Taxonomy" id="1519096"/>
    <lineage>
        <taxon>Bacteria</taxon>
        <taxon>Pseudomonadati</taxon>
        <taxon>Pseudomonadota</taxon>
        <taxon>Alphaproteobacteria</taxon>
        <taxon>Rhodobacterales</taxon>
        <taxon>Paracoccaceae</taxon>
        <taxon>Aquimixticola</taxon>
    </lineage>
</organism>
<evidence type="ECO:0000259" key="4">
    <source>
        <dbReference type="Pfam" id="PF12802"/>
    </source>
</evidence>
<feature type="domain" description="HTH marR-type" evidence="4">
    <location>
        <begin position="32"/>
        <end position="76"/>
    </location>
</feature>
<dbReference type="InterPro" id="IPR036390">
    <property type="entry name" value="WH_DNA-bd_sf"/>
</dbReference>
<evidence type="ECO:0000313" key="6">
    <source>
        <dbReference type="Proteomes" id="UP000193862"/>
    </source>
</evidence>
<dbReference type="PANTHER" id="PTHR38465:SF1">
    <property type="entry name" value="HTH-TYPE TRANSCRIPTIONAL REGULATOR MJ1563-RELATED"/>
    <property type="match status" value="1"/>
</dbReference>
<dbReference type="EMBL" id="FWFS01000009">
    <property type="protein sequence ID" value="SLN55427.1"/>
    <property type="molecule type" value="Genomic_DNA"/>
</dbReference>
<keyword evidence="1" id="KW-0805">Transcription regulation</keyword>
<sequence>MTDHISTAQQEFLALIGAASEAEGKSRISGQIIALLVFEGRALSFGELAVALGVSRGSISTNTRTLEARGVLARVQRSGERQDYFELVDVHSATLLREISQRLDRTGTGIEDICARLSHSGGDSGHGACARLRDYAAFHHIVAKAIATASDEIEGKTAHLRPGDSVE</sequence>
<dbReference type="Proteomes" id="UP000193862">
    <property type="component" value="Unassembled WGS sequence"/>
</dbReference>
<dbReference type="InterPro" id="IPR036388">
    <property type="entry name" value="WH-like_DNA-bd_sf"/>
</dbReference>
<dbReference type="InterPro" id="IPR052362">
    <property type="entry name" value="HTH-GbsR_regulator"/>
</dbReference>
<evidence type="ECO:0000256" key="3">
    <source>
        <dbReference type="ARBA" id="ARBA00023163"/>
    </source>
</evidence>
<protein>
    <recommendedName>
        <fullName evidence="4">HTH marR-type domain-containing protein</fullName>
    </recommendedName>
</protein>
<dbReference type="Pfam" id="PF12802">
    <property type="entry name" value="MarR_2"/>
    <property type="match status" value="1"/>
</dbReference>
<accession>A0A1Y5T9M8</accession>
<keyword evidence="6" id="KW-1185">Reference proteome</keyword>
<keyword evidence="3" id="KW-0804">Transcription</keyword>
<evidence type="ECO:0000313" key="5">
    <source>
        <dbReference type="EMBL" id="SLN55427.1"/>
    </source>
</evidence>
<evidence type="ECO:0000256" key="2">
    <source>
        <dbReference type="ARBA" id="ARBA00023125"/>
    </source>
</evidence>
<reference evidence="5 6" key="1">
    <citation type="submission" date="2017-03" db="EMBL/GenBank/DDBJ databases">
        <authorList>
            <person name="Afonso C.L."/>
            <person name="Miller P.J."/>
            <person name="Scott M.A."/>
            <person name="Spackman E."/>
            <person name="Goraichik I."/>
            <person name="Dimitrov K.M."/>
            <person name="Suarez D.L."/>
            <person name="Swayne D.E."/>
        </authorList>
    </citation>
    <scope>NUCLEOTIDE SEQUENCE [LARGE SCALE GENOMIC DNA]</scope>
    <source>
        <strain evidence="5 6">CECT 8620</strain>
    </source>
</reference>
<name>A0A1Y5T9M8_9RHOB</name>
<keyword evidence="2" id="KW-0238">DNA-binding</keyword>
<evidence type="ECO:0000256" key="1">
    <source>
        <dbReference type="ARBA" id="ARBA00023015"/>
    </source>
</evidence>
<proteinExistence type="predicted"/>
<dbReference type="GO" id="GO:0003700">
    <property type="term" value="F:DNA-binding transcription factor activity"/>
    <property type="evidence" value="ECO:0007669"/>
    <property type="project" value="InterPro"/>
</dbReference>
<dbReference type="PANTHER" id="PTHR38465">
    <property type="entry name" value="HTH-TYPE TRANSCRIPTIONAL REGULATOR MJ1563-RELATED"/>
    <property type="match status" value="1"/>
</dbReference>
<dbReference type="SUPFAM" id="SSF46785">
    <property type="entry name" value="Winged helix' DNA-binding domain"/>
    <property type="match status" value="1"/>
</dbReference>
<dbReference type="AlphaFoldDB" id="A0A1Y5T9M8"/>
<dbReference type="RefSeq" id="WP_085837158.1">
    <property type="nucleotide sequence ID" value="NZ_FWFS01000009.1"/>
</dbReference>
<dbReference type="Gene3D" id="1.10.10.10">
    <property type="entry name" value="Winged helix-like DNA-binding domain superfamily/Winged helix DNA-binding domain"/>
    <property type="match status" value="1"/>
</dbReference>
<gene>
    <name evidence="5" type="ORF">AQS8620_02433</name>
</gene>
<dbReference type="GO" id="GO:0003677">
    <property type="term" value="F:DNA binding"/>
    <property type="evidence" value="ECO:0007669"/>
    <property type="project" value="UniProtKB-KW"/>
</dbReference>